<evidence type="ECO:0000313" key="3">
    <source>
        <dbReference type="Proteomes" id="UP000245910"/>
    </source>
</evidence>
<sequence length="287" mass="31467">MDAEWQYNLLDEDMPLSTDLDDPFGSIPPEMDLSLFDSYQSANDTALAMGDPSLGLAIACDEYLPDGEYTDFLADVPSRTDNSSFPNTDCLTTFDELIVSDVLGLSQNSMDHVTFASGSSLSPDFESTIISPCITRFPPLWHSPELNYMRNNISSSSSAHQDSPLSSGTISTSSPSKSINEFSLVQNGKATRGKKSPLRALRYILEAILGTFANLILLQSRSSSPFEARSVLFVSQGTSIQTRVERAYKGSPSGSSFQFGNRYGSSSMQRLWKDVFSPLQLEKAYGY</sequence>
<reference evidence="3" key="1">
    <citation type="submission" date="2014-10" db="EMBL/GenBank/DDBJ databases">
        <authorList>
            <person name="King R."/>
        </authorList>
    </citation>
    <scope>NUCLEOTIDE SEQUENCE [LARGE SCALE GENOMIC DNA]</scope>
    <source>
        <strain evidence="3">A3/5</strain>
    </source>
</reference>
<protein>
    <recommendedName>
        <fullName evidence="4">Aflatoxin regulatory protein domain-containing protein</fullName>
    </recommendedName>
</protein>
<dbReference type="STRING" id="56646.A0A2L2TS60"/>
<name>A0A2L2TS60_9HYPO</name>
<accession>A0A2L2TS60</accession>
<evidence type="ECO:0000313" key="2">
    <source>
        <dbReference type="EMBL" id="CEI68097.1"/>
    </source>
</evidence>
<dbReference type="EMBL" id="LN649231">
    <property type="protein sequence ID" value="CEI68097.1"/>
    <property type="molecule type" value="Genomic_DNA"/>
</dbReference>
<feature type="compositionally biased region" description="Low complexity" evidence="1">
    <location>
        <begin position="163"/>
        <end position="176"/>
    </location>
</feature>
<organism evidence="2 3">
    <name type="scientific">Fusarium venenatum</name>
    <dbReference type="NCBI Taxonomy" id="56646"/>
    <lineage>
        <taxon>Eukaryota</taxon>
        <taxon>Fungi</taxon>
        <taxon>Dikarya</taxon>
        <taxon>Ascomycota</taxon>
        <taxon>Pezizomycotina</taxon>
        <taxon>Sordariomycetes</taxon>
        <taxon>Hypocreomycetidae</taxon>
        <taxon>Hypocreales</taxon>
        <taxon>Nectriaceae</taxon>
        <taxon>Fusarium</taxon>
    </lineage>
</organism>
<evidence type="ECO:0008006" key="4">
    <source>
        <dbReference type="Google" id="ProtNLM"/>
    </source>
</evidence>
<feature type="region of interest" description="Disordered" evidence="1">
    <location>
        <begin position="153"/>
        <end position="176"/>
    </location>
</feature>
<dbReference type="AlphaFoldDB" id="A0A2L2TS60"/>
<proteinExistence type="predicted"/>
<dbReference type="RefSeq" id="XP_025591812.1">
    <property type="nucleotide sequence ID" value="XM_025736897.2"/>
</dbReference>
<dbReference type="GeneID" id="37259813"/>
<dbReference type="Proteomes" id="UP000245910">
    <property type="component" value="Chromosome III"/>
</dbReference>
<dbReference type="KEGG" id="fvn:FVRRES_08174"/>
<keyword evidence="3" id="KW-1185">Reference proteome</keyword>
<evidence type="ECO:0000256" key="1">
    <source>
        <dbReference type="SAM" id="MobiDB-lite"/>
    </source>
</evidence>